<gene>
    <name evidence="1" type="ORF">G6Z02_05115</name>
</gene>
<proteinExistence type="predicted"/>
<organism evidence="1">
    <name type="scientific">Clostridium perfringens</name>
    <dbReference type="NCBI Taxonomy" id="1502"/>
    <lineage>
        <taxon>Bacteria</taxon>
        <taxon>Bacillati</taxon>
        <taxon>Bacillota</taxon>
        <taxon>Clostridia</taxon>
        <taxon>Eubacteriales</taxon>
        <taxon>Clostridiaceae</taxon>
        <taxon>Clostridium</taxon>
    </lineage>
</organism>
<comment type="caution">
    <text evidence="1">The sequence shown here is derived from an EMBL/GenBank/DDBJ whole genome shotgun (WGS) entry which is preliminary data.</text>
</comment>
<evidence type="ECO:0000313" key="1">
    <source>
        <dbReference type="EMBL" id="NGT89595.1"/>
    </source>
</evidence>
<protein>
    <submittedName>
        <fullName evidence="1">Uncharacterized protein</fullName>
    </submittedName>
</protein>
<dbReference type="AlphaFoldDB" id="A0A6G4ZDF1"/>
<accession>A0A6G4ZDF1</accession>
<sequence>MKELNLKSLWIQKKKGDLYYCHKCREDLEKDKFHNSKASKYGITSYCKSCDKIKRRIEFEKRALAEVLGVQRTKEEVNRGKFKKCNKCGETKSIEEFRF</sequence>
<dbReference type="EMBL" id="JAALNF010000001">
    <property type="protein sequence ID" value="NGT89595.1"/>
    <property type="molecule type" value="Genomic_DNA"/>
</dbReference>
<reference evidence="1" key="1">
    <citation type="submission" date="2020-02" db="EMBL/GenBank/DDBJ databases">
        <title>Genomic Insights into the Phylogeny and Genetic Plasticity of the Human and Animal Enteric Pathogen Clostridium perfringens.</title>
        <authorList>
            <person name="Feng Y."/>
            <person name="Hu Y."/>
        </authorList>
    </citation>
    <scope>NUCLEOTIDE SEQUENCE</scope>
    <source>
        <strain evidence="1">CP-08</strain>
    </source>
</reference>
<dbReference type="RefSeq" id="WP_164792115.1">
    <property type="nucleotide sequence ID" value="NZ_CATNZA010000005.1"/>
</dbReference>
<name>A0A6G4ZDF1_CLOPF</name>